<feature type="transmembrane region" description="Helical" evidence="12">
    <location>
        <begin position="165"/>
        <end position="185"/>
    </location>
</feature>
<keyword evidence="8 12" id="KW-1133">Transmembrane helix</keyword>
<evidence type="ECO:0000256" key="5">
    <source>
        <dbReference type="ARBA" id="ARBA00022692"/>
    </source>
</evidence>
<dbReference type="Proteomes" id="UP001642483">
    <property type="component" value="Unassembled WGS sequence"/>
</dbReference>
<evidence type="ECO:0000256" key="12">
    <source>
        <dbReference type="SAM" id="Phobius"/>
    </source>
</evidence>
<comment type="subcellular location">
    <subcellularLocation>
        <location evidence="2">Membrane</location>
        <topology evidence="2">Multi-pass membrane protein</topology>
    </subcellularLocation>
</comment>
<evidence type="ECO:0000256" key="4">
    <source>
        <dbReference type="ARBA" id="ARBA00022617"/>
    </source>
</evidence>
<evidence type="ECO:0000313" key="14">
    <source>
        <dbReference type="EMBL" id="CAK8681030.1"/>
    </source>
</evidence>
<dbReference type="PANTHER" id="PTHR10106">
    <property type="entry name" value="CYTOCHROME B561-RELATED"/>
    <property type="match status" value="1"/>
</dbReference>
<feature type="compositionally biased region" description="Pro residues" evidence="11">
    <location>
        <begin position="256"/>
        <end position="267"/>
    </location>
</feature>
<sequence>MATSEAKSRTAFWIFFGFFQILGIFSIVIFVVWECFFNKGFAWDYRNRQFAIHPLVMVLSMVVLYGQGSLTYRVVTCMNRSKVKILHLVIMGTALVLAVFGVVTVFIYHHHMNYGDMYTLHSWCGMMTVASFALQFFLGMGILLFKGVDGNLKRSYLSLHRYGSLAILAMVGASVVSGVIDDVYLCMSNKSYRDLKLHAVVLNVMGLTSLIAVLNLMYLLYRDDWKRNASNRSGSPEGDVPAQETRPRAPSNDDNFPPPPDYPPPPKETTSLLRHQ</sequence>
<keyword evidence="4" id="KW-0349">Heme</keyword>
<evidence type="ECO:0000256" key="6">
    <source>
        <dbReference type="ARBA" id="ARBA00022723"/>
    </source>
</evidence>
<keyword evidence="15" id="KW-1185">Reference proteome</keyword>
<evidence type="ECO:0000256" key="8">
    <source>
        <dbReference type="ARBA" id="ARBA00022989"/>
    </source>
</evidence>
<feature type="transmembrane region" description="Helical" evidence="12">
    <location>
        <begin position="52"/>
        <end position="73"/>
    </location>
</feature>
<dbReference type="InterPro" id="IPR043205">
    <property type="entry name" value="CYB561/CYBRD1-like"/>
</dbReference>
<dbReference type="Pfam" id="PF03188">
    <property type="entry name" value="Cytochrom_B561"/>
    <property type="match status" value="1"/>
</dbReference>
<evidence type="ECO:0000256" key="1">
    <source>
        <dbReference type="ARBA" id="ARBA00001970"/>
    </source>
</evidence>
<keyword evidence="3" id="KW-0813">Transport</keyword>
<evidence type="ECO:0000256" key="7">
    <source>
        <dbReference type="ARBA" id="ARBA00022982"/>
    </source>
</evidence>
<dbReference type="PROSITE" id="PS50939">
    <property type="entry name" value="CYTOCHROME_B561"/>
    <property type="match status" value="1"/>
</dbReference>
<comment type="caution">
    <text evidence="14">The sequence shown here is derived from an EMBL/GenBank/DDBJ whole genome shotgun (WGS) entry which is preliminary data.</text>
</comment>
<dbReference type="Gene3D" id="1.20.120.1770">
    <property type="match status" value="1"/>
</dbReference>
<feature type="region of interest" description="Disordered" evidence="11">
    <location>
        <begin position="230"/>
        <end position="276"/>
    </location>
</feature>
<reference evidence="14 15" key="1">
    <citation type="submission" date="2024-02" db="EMBL/GenBank/DDBJ databases">
        <authorList>
            <person name="Daric V."/>
            <person name="Darras S."/>
        </authorList>
    </citation>
    <scope>NUCLEOTIDE SEQUENCE [LARGE SCALE GENOMIC DNA]</scope>
</reference>
<evidence type="ECO:0000256" key="10">
    <source>
        <dbReference type="ARBA" id="ARBA00023136"/>
    </source>
</evidence>
<dbReference type="InterPro" id="IPR006593">
    <property type="entry name" value="Cyt_b561/ferric_Rdtase_TM"/>
</dbReference>
<evidence type="ECO:0000256" key="3">
    <source>
        <dbReference type="ARBA" id="ARBA00022448"/>
    </source>
</evidence>
<evidence type="ECO:0000259" key="13">
    <source>
        <dbReference type="PROSITE" id="PS50939"/>
    </source>
</evidence>
<feature type="transmembrane region" description="Helical" evidence="12">
    <location>
        <begin position="85"/>
        <end position="108"/>
    </location>
</feature>
<keyword evidence="7" id="KW-0249">Electron transport</keyword>
<dbReference type="EMBL" id="CAWYQH010000079">
    <property type="protein sequence ID" value="CAK8681030.1"/>
    <property type="molecule type" value="Genomic_DNA"/>
</dbReference>
<evidence type="ECO:0000313" key="15">
    <source>
        <dbReference type="Proteomes" id="UP001642483"/>
    </source>
</evidence>
<dbReference type="PANTHER" id="PTHR10106:SF0">
    <property type="entry name" value="LD36721P"/>
    <property type="match status" value="1"/>
</dbReference>
<name>A0ABP0FR85_CLALP</name>
<evidence type="ECO:0000256" key="2">
    <source>
        <dbReference type="ARBA" id="ARBA00004141"/>
    </source>
</evidence>
<comment type="cofactor">
    <cofactor evidence="1">
        <name>heme b</name>
        <dbReference type="ChEBI" id="CHEBI:60344"/>
    </cofactor>
</comment>
<keyword evidence="6" id="KW-0479">Metal-binding</keyword>
<evidence type="ECO:0000256" key="9">
    <source>
        <dbReference type="ARBA" id="ARBA00023004"/>
    </source>
</evidence>
<keyword evidence="5 12" id="KW-0812">Transmembrane</keyword>
<feature type="transmembrane region" description="Helical" evidence="12">
    <location>
        <begin position="197"/>
        <end position="221"/>
    </location>
</feature>
<gene>
    <name evidence="14" type="ORF">CVLEPA_LOCUS11259</name>
</gene>
<feature type="transmembrane region" description="Helical" evidence="12">
    <location>
        <begin position="12"/>
        <end position="32"/>
    </location>
</feature>
<keyword evidence="9" id="KW-0408">Iron</keyword>
<organism evidence="14 15">
    <name type="scientific">Clavelina lepadiformis</name>
    <name type="common">Light-bulb sea squirt</name>
    <name type="synonym">Ascidia lepadiformis</name>
    <dbReference type="NCBI Taxonomy" id="159417"/>
    <lineage>
        <taxon>Eukaryota</taxon>
        <taxon>Metazoa</taxon>
        <taxon>Chordata</taxon>
        <taxon>Tunicata</taxon>
        <taxon>Ascidiacea</taxon>
        <taxon>Aplousobranchia</taxon>
        <taxon>Clavelinidae</taxon>
        <taxon>Clavelina</taxon>
    </lineage>
</organism>
<feature type="domain" description="Cytochrome b561" evidence="13">
    <location>
        <begin position="18"/>
        <end position="221"/>
    </location>
</feature>
<evidence type="ECO:0000256" key="11">
    <source>
        <dbReference type="SAM" id="MobiDB-lite"/>
    </source>
</evidence>
<keyword evidence="10 12" id="KW-0472">Membrane</keyword>
<dbReference type="SMART" id="SM00665">
    <property type="entry name" value="B561"/>
    <property type="match status" value="1"/>
</dbReference>
<accession>A0ABP0FR85</accession>
<feature type="transmembrane region" description="Helical" evidence="12">
    <location>
        <begin position="120"/>
        <end position="145"/>
    </location>
</feature>
<protein>
    <recommendedName>
        <fullName evidence="13">Cytochrome b561 domain-containing protein</fullName>
    </recommendedName>
</protein>
<proteinExistence type="predicted"/>